<dbReference type="Pfam" id="PF25137">
    <property type="entry name" value="ADH_Fe_C"/>
    <property type="match status" value="1"/>
</dbReference>
<dbReference type="SUPFAM" id="SSF53720">
    <property type="entry name" value="ALDH-like"/>
    <property type="match status" value="1"/>
</dbReference>
<evidence type="ECO:0000256" key="6">
    <source>
        <dbReference type="ARBA" id="ARBA00035641"/>
    </source>
</evidence>
<evidence type="ECO:0000313" key="13">
    <source>
        <dbReference type="Proteomes" id="UP001057375"/>
    </source>
</evidence>
<gene>
    <name evidence="12" type="ORF">ADUPG1_005907</name>
</gene>
<dbReference type="InterPro" id="IPR015590">
    <property type="entry name" value="Aldehyde_DH_dom"/>
</dbReference>
<evidence type="ECO:0000256" key="5">
    <source>
        <dbReference type="ARBA" id="ARBA00023268"/>
    </source>
</evidence>
<reference evidence="12" key="1">
    <citation type="submission" date="2022-03" db="EMBL/GenBank/DDBJ databases">
        <title>Draft genome sequence of Aduncisulcus paluster, a free-living microaerophilic Fornicata.</title>
        <authorList>
            <person name="Yuyama I."/>
            <person name="Kume K."/>
            <person name="Tamura T."/>
            <person name="Inagaki Y."/>
            <person name="Hashimoto T."/>
        </authorList>
    </citation>
    <scope>NUCLEOTIDE SEQUENCE</scope>
    <source>
        <strain evidence="12">NY0171</strain>
    </source>
</reference>
<comment type="cofactor">
    <cofactor evidence="1">
        <name>Fe(2+)</name>
        <dbReference type="ChEBI" id="CHEBI:29033"/>
    </cofactor>
</comment>
<comment type="caution">
    <text evidence="12">The sequence shown here is derived from an EMBL/GenBank/DDBJ whole genome shotgun (WGS) entry which is preliminary data.</text>
</comment>
<dbReference type="EMBL" id="BQXS01009685">
    <property type="protein sequence ID" value="GKT31479.1"/>
    <property type="molecule type" value="Genomic_DNA"/>
</dbReference>
<dbReference type="CDD" id="cd07122">
    <property type="entry name" value="ALDH_F20_ACDH"/>
    <property type="match status" value="1"/>
</dbReference>
<evidence type="ECO:0000259" key="10">
    <source>
        <dbReference type="Pfam" id="PF00465"/>
    </source>
</evidence>
<keyword evidence="5" id="KW-0511">Multifunctional enzyme</keyword>
<dbReference type="Proteomes" id="UP001057375">
    <property type="component" value="Unassembled WGS sequence"/>
</dbReference>
<dbReference type="Gene3D" id="3.40.50.1970">
    <property type="match status" value="1"/>
</dbReference>
<dbReference type="PANTHER" id="PTHR11496">
    <property type="entry name" value="ALCOHOL DEHYDROGENASE"/>
    <property type="match status" value="1"/>
</dbReference>
<feature type="domain" description="Fe-containing alcohol dehydrogenase-like C-terminal" evidence="11">
    <location>
        <begin position="655"/>
        <end position="869"/>
    </location>
</feature>
<dbReference type="Pfam" id="PF00465">
    <property type="entry name" value="Fe-ADH"/>
    <property type="match status" value="1"/>
</dbReference>
<evidence type="ECO:0000259" key="9">
    <source>
        <dbReference type="Pfam" id="PF00171"/>
    </source>
</evidence>
<dbReference type="InterPro" id="IPR016162">
    <property type="entry name" value="Ald_DH_N"/>
</dbReference>
<dbReference type="CDD" id="cd08178">
    <property type="entry name" value="AAD_C"/>
    <property type="match status" value="1"/>
</dbReference>
<dbReference type="InterPro" id="IPR034789">
    <property type="entry name" value="AAD_C"/>
</dbReference>
<dbReference type="InterPro" id="IPR001670">
    <property type="entry name" value="ADH_Fe/GldA"/>
</dbReference>
<dbReference type="Pfam" id="PF00171">
    <property type="entry name" value="Aldedh"/>
    <property type="match status" value="1"/>
</dbReference>
<evidence type="ECO:0000256" key="2">
    <source>
        <dbReference type="ARBA" id="ARBA00023002"/>
    </source>
</evidence>
<dbReference type="InterPro" id="IPR056798">
    <property type="entry name" value="ADH_Fe_C"/>
</dbReference>
<dbReference type="PIRSF" id="PIRSF000111">
    <property type="entry name" value="ALDH_ADH"/>
    <property type="match status" value="1"/>
</dbReference>
<keyword evidence="13" id="KW-1185">Reference proteome</keyword>
<organism evidence="12 13">
    <name type="scientific">Aduncisulcus paluster</name>
    <dbReference type="NCBI Taxonomy" id="2918883"/>
    <lineage>
        <taxon>Eukaryota</taxon>
        <taxon>Metamonada</taxon>
        <taxon>Carpediemonas-like organisms</taxon>
        <taxon>Aduncisulcus</taxon>
    </lineage>
</organism>
<evidence type="ECO:0000256" key="7">
    <source>
        <dbReference type="ARBA" id="ARBA00035645"/>
    </source>
</evidence>
<dbReference type="NCBIfam" id="NF010378">
    <property type="entry name" value="PRK13805.1"/>
    <property type="match status" value="1"/>
</dbReference>
<dbReference type="Gene3D" id="3.40.309.10">
    <property type="entry name" value="Aldehyde Dehydrogenase, Chain A, domain 2"/>
    <property type="match status" value="1"/>
</dbReference>
<evidence type="ECO:0000313" key="12">
    <source>
        <dbReference type="EMBL" id="GKT31479.1"/>
    </source>
</evidence>
<dbReference type="InterPro" id="IPR039697">
    <property type="entry name" value="Alcohol_dehydrogenase_Fe"/>
</dbReference>
<name>A0ABQ5KJ57_9EUKA</name>
<evidence type="ECO:0000256" key="1">
    <source>
        <dbReference type="ARBA" id="ARBA00001954"/>
    </source>
</evidence>
<evidence type="ECO:0000259" key="11">
    <source>
        <dbReference type="Pfam" id="PF25137"/>
    </source>
</evidence>
<dbReference type="InterPro" id="IPR016161">
    <property type="entry name" value="Ald_DH/histidinol_DH"/>
</dbReference>
<proteinExistence type="inferred from homology"/>
<comment type="similarity">
    <text evidence="7 8">In the C-terminal section; belongs to the iron-containing alcohol dehydrogenase family.</text>
</comment>
<evidence type="ECO:0000256" key="8">
    <source>
        <dbReference type="PIRNR" id="PIRNR000111"/>
    </source>
</evidence>
<dbReference type="Gene3D" id="3.40.605.10">
    <property type="entry name" value="Aldehyde Dehydrogenase, Chain A, domain 1"/>
    <property type="match status" value="1"/>
</dbReference>
<keyword evidence="3" id="KW-0408">Iron</keyword>
<protein>
    <recommendedName>
        <fullName evidence="8">Aldehyde-alcohol dehydrogenase</fullName>
    </recommendedName>
</protein>
<dbReference type="InterPro" id="IPR018211">
    <property type="entry name" value="ADH_Fe_CS"/>
</dbReference>
<dbReference type="Gene3D" id="1.20.1090.10">
    <property type="entry name" value="Dehydroquinate synthase-like - alpha domain"/>
    <property type="match status" value="1"/>
</dbReference>
<dbReference type="InterPro" id="IPR012079">
    <property type="entry name" value="Bifunc_Ald-ADH"/>
</dbReference>
<comment type="similarity">
    <text evidence="6 8">In the N-terminal section; belongs to the aldehyde dehydrogenase family.</text>
</comment>
<dbReference type="SUPFAM" id="SSF56796">
    <property type="entry name" value="Dehydroquinate synthase-like"/>
    <property type="match status" value="1"/>
</dbReference>
<keyword evidence="4" id="KW-0520">NAD</keyword>
<dbReference type="PROSITE" id="PS00913">
    <property type="entry name" value="ADH_IRON_1"/>
    <property type="match status" value="1"/>
</dbReference>
<dbReference type="InterPro" id="IPR016163">
    <property type="entry name" value="Ald_DH_C"/>
</dbReference>
<sequence length="874" mass="95577">MVVKTIEDLSELLCKMEIAQKEFATFSQEKVDKIFAAAAIAANAQRVPLAMDAVKETRLGIVEDKAIKNSFASEYVLNYYRHTKTCGVISEDPANGTITIAEPLGIIAGILPTTNPTSTCIFKSLLSIKTRNAIIFSPHPRAKECSIKAAKIVLEAAVAAGAPDHIIGWIDVPSVPLCQELMKHDKISTILATGGKAMVVSAYSSGRPAIGVGPGCTPAVVDETANVKQAVASILMSKAFDNGVVCASEQVALVHEDVFDMFVTEAQKLGGYVLDDEQREKVEQLMFPPHRETGKRGALNVGIVGQRAMEIAKMAGIEDKALNKATKALIGIVGQDVEKEWFCHEKLSPTLGLVKVSSYEEGRDLAARIIEAGGLGHTATFFTSPIQKDRMIDYGKTIKVGRILINCPASQGAIGDLWCRLAPSLTLPTGSWGGSSLTANLSVNHLINTKIVAQKVENPLWFRNPPKIFFKRGCTMLAAEEVRNCKRAFIVTDTMLVKLGMVEKLRSYFHKYGIATHVYSDVKPDPKLFEIMNGVKAMREFGPDLVIGFGGGSPMDAAKIMRLLYEHPDADFRAMAITFLDIRKRSYRFPSLLEDTKTKLMCVSTTSGTGSEVTPFAVVTDEKTGIKYPLADYELTPQIAVVDADFVMDMPRGLTAATGMDVLTHAIESYVSVIATEFTQPYSLQAIKLIFDYLPSSYEHGAKDPIAREKVHNAAAIAGMAFASGFLGICHSLAHKLGQQYHIPHGLANALLLVPVIRFQCTENPTKQGIFPQYLYPQAVQRYAEIAKHIGCTGKDEMELVDGLCKKIVELNSKVGIPEYISQLRTHPSREEYFSTIEALAVDAFDDQCTGASPTYPLIEELYEIYKNLYEPLE</sequence>
<accession>A0ABQ5KJ57</accession>
<dbReference type="PANTHER" id="PTHR11496:SF83">
    <property type="entry name" value="HYDROXYACID-OXOACID TRANSHYDROGENASE, MITOCHONDRIAL"/>
    <property type="match status" value="1"/>
</dbReference>
<evidence type="ECO:0000256" key="4">
    <source>
        <dbReference type="ARBA" id="ARBA00023027"/>
    </source>
</evidence>
<keyword evidence="2 8" id="KW-0560">Oxidoreductase</keyword>
<feature type="domain" description="Aldehyde dehydrogenase" evidence="9">
    <location>
        <begin position="7"/>
        <end position="408"/>
    </location>
</feature>
<feature type="domain" description="Alcohol dehydrogenase iron-type/glycerol dehydrogenase GldA" evidence="10">
    <location>
        <begin position="465"/>
        <end position="643"/>
    </location>
</feature>
<evidence type="ECO:0000256" key="3">
    <source>
        <dbReference type="ARBA" id="ARBA00023004"/>
    </source>
</evidence>